<keyword evidence="5 7" id="KW-1133">Transmembrane helix</keyword>
<evidence type="ECO:0000256" key="4">
    <source>
        <dbReference type="ARBA" id="ARBA00022692"/>
    </source>
</evidence>
<keyword evidence="2" id="KW-0813">Transport</keyword>
<evidence type="ECO:0000256" key="7">
    <source>
        <dbReference type="SAM" id="Phobius"/>
    </source>
</evidence>
<feature type="transmembrane region" description="Helical" evidence="7">
    <location>
        <begin position="147"/>
        <end position="167"/>
    </location>
</feature>
<dbReference type="AlphaFoldDB" id="A0A6J4P112"/>
<feature type="transmembrane region" description="Helical" evidence="7">
    <location>
        <begin position="381"/>
        <end position="403"/>
    </location>
</feature>
<feature type="transmembrane region" description="Helical" evidence="7">
    <location>
        <begin position="110"/>
        <end position="135"/>
    </location>
</feature>
<dbReference type="PANTHER" id="PTHR23517:SF3">
    <property type="entry name" value="INTEGRAL MEMBRANE TRANSPORT PROTEIN"/>
    <property type="match status" value="1"/>
</dbReference>
<keyword evidence="3" id="KW-1003">Cell membrane</keyword>
<feature type="transmembrane region" description="Helical" evidence="7">
    <location>
        <begin position="283"/>
        <end position="303"/>
    </location>
</feature>
<feature type="transmembrane region" description="Helical" evidence="7">
    <location>
        <begin position="173"/>
        <end position="191"/>
    </location>
</feature>
<evidence type="ECO:0000256" key="1">
    <source>
        <dbReference type="ARBA" id="ARBA00004651"/>
    </source>
</evidence>
<dbReference type="InterPro" id="IPR020846">
    <property type="entry name" value="MFS_dom"/>
</dbReference>
<dbReference type="GO" id="GO:0022857">
    <property type="term" value="F:transmembrane transporter activity"/>
    <property type="evidence" value="ECO:0007669"/>
    <property type="project" value="InterPro"/>
</dbReference>
<evidence type="ECO:0000256" key="3">
    <source>
        <dbReference type="ARBA" id="ARBA00022475"/>
    </source>
</evidence>
<dbReference type="GO" id="GO:0005886">
    <property type="term" value="C:plasma membrane"/>
    <property type="evidence" value="ECO:0007669"/>
    <property type="project" value="UniProtKB-SubCell"/>
</dbReference>
<proteinExistence type="predicted"/>
<feature type="transmembrane region" description="Helical" evidence="7">
    <location>
        <begin position="219"/>
        <end position="244"/>
    </location>
</feature>
<dbReference type="PROSITE" id="PS50850">
    <property type="entry name" value="MFS"/>
    <property type="match status" value="1"/>
</dbReference>
<feature type="transmembrane region" description="Helical" evidence="7">
    <location>
        <begin position="250"/>
        <end position="271"/>
    </location>
</feature>
<dbReference type="EMBL" id="CADCUM010000107">
    <property type="protein sequence ID" value="CAA9397280.1"/>
    <property type="molecule type" value="Genomic_DNA"/>
</dbReference>
<gene>
    <name evidence="9" type="ORF">AVDCRST_MAG32-2760</name>
</gene>
<organism evidence="9">
    <name type="scientific">uncultured Nocardioides sp</name>
    <dbReference type="NCBI Taxonomy" id="198441"/>
    <lineage>
        <taxon>Bacteria</taxon>
        <taxon>Bacillati</taxon>
        <taxon>Actinomycetota</taxon>
        <taxon>Actinomycetes</taxon>
        <taxon>Propionibacteriales</taxon>
        <taxon>Nocardioidaceae</taxon>
        <taxon>Nocardioides</taxon>
        <taxon>environmental samples</taxon>
    </lineage>
</organism>
<dbReference type="InterPro" id="IPR011701">
    <property type="entry name" value="MFS"/>
</dbReference>
<evidence type="ECO:0000313" key="9">
    <source>
        <dbReference type="EMBL" id="CAA9397280.1"/>
    </source>
</evidence>
<comment type="subcellular location">
    <subcellularLocation>
        <location evidence="1">Cell membrane</location>
        <topology evidence="1">Multi-pass membrane protein</topology>
    </subcellularLocation>
</comment>
<keyword evidence="4 7" id="KW-0812">Transmembrane</keyword>
<protein>
    <submittedName>
        <fullName evidence="9">Putative membrane protein</fullName>
    </submittedName>
</protein>
<name>A0A6J4P112_9ACTN</name>
<feature type="transmembrane region" description="Helical" evidence="7">
    <location>
        <begin position="51"/>
        <end position="74"/>
    </location>
</feature>
<evidence type="ECO:0000259" key="8">
    <source>
        <dbReference type="PROSITE" id="PS50850"/>
    </source>
</evidence>
<feature type="transmembrane region" description="Helical" evidence="7">
    <location>
        <begin position="350"/>
        <end position="369"/>
    </location>
</feature>
<dbReference type="InterPro" id="IPR036259">
    <property type="entry name" value="MFS_trans_sf"/>
</dbReference>
<evidence type="ECO:0000256" key="6">
    <source>
        <dbReference type="ARBA" id="ARBA00023136"/>
    </source>
</evidence>
<accession>A0A6J4P112</accession>
<dbReference type="SUPFAM" id="SSF103473">
    <property type="entry name" value="MFS general substrate transporter"/>
    <property type="match status" value="1"/>
</dbReference>
<evidence type="ECO:0000256" key="5">
    <source>
        <dbReference type="ARBA" id="ARBA00022989"/>
    </source>
</evidence>
<sequence length="416" mass="43495">MSVVPAEPLTRRGIPLDRDLRVLALGSFANRFGSGAVITTSAIYFTRHVGFSAAEVAFAFAVAGVVAILVQVPAGHLGDVLGPRRVLTWFMVGAAATAALPALATQPWMLALALALLTFFERAAGAVQQGVIAQLATGGRGVLFKAYLRAVTNSAIGLGAVFGGLALVVDERWAYLGVFVLNAGFTALAAWNTTRLPDLPAYVRGAGEPRLGVLRDLPFVVITAITGVFSLHFVVMELGMALYIVERTEAPRVMVAVLLVMNTIAVTLFQVRLSRRADSVTSGARALLVGACLIAVGFAIVAFAERGDATTAVVLLVVGSLVHVVGEMIGSGGQWGLQMGLAPHERQGQYQGFAGLGFSLTHVVGPPLVALCCVQLGEVGWLALSVLMVLTGLVAVPVSRWALASRERYGVTTHSG</sequence>
<dbReference type="Gene3D" id="1.20.1250.20">
    <property type="entry name" value="MFS general substrate transporter like domains"/>
    <property type="match status" value="1"/>
</dbReference>
<dbReference type="PANTHER" id="PTHR23517">
    <property type="entry name" value="RESISTANCE PROTEIN MDTM, PUTATIVE-RELATED-RELATED"/>
    <property type="match status" value="1"/>
</dbReference>
<feature type="domain" description="Major facilitator superfamily (MFS) profile" evidence="8">
    <location>
        <begin position="19"/>
        <end position="403"/>
    </location>
</feature>
<reference evidence="9" key="1">
    <citation type="submission" date="2020-02" db="EMBL/GenBank/DDBJ databases">
        <authorList>
            <person name="Meier V. D."/>
        </authorList>
    </citation>
    <scope>NUCLEOTIDE SEQUENCE</scope>
    <source>
        <strain evidence="9">AVDCRST_MAG32</strain>
    </source>
</reference>
<feature type="transmembrane region" description="Helical" evidence="7">
    <location>
        <begin position="309"/>
        <end position="329"/>
    </location>
</feature>
<feature type="transmembrane region" description="Helical" evidence="7">
    <location>
        <begin position="86"/>
        <end position="104"/>
    </location>
</feature>
<dbReference type="Pfam" id="PF07690">
    <property type="entry name" value="MFS_1"/>
    <property type="match status" value="1"/>
</dbReference>
<keyword evidence="6 7" id="KW-0472">Membrane</keyword>
<evidence type="ECO:0000256" key="2">
    <source>
        <dbReference type="ARBA" id="ARBA00022448"/>
    </source>
</evidence>
<dbReference type="InterPro" id="IPR050171">
    <property type="entry name" value="MFS_Transporters"/>
</dbReference>